<protein>
    <submittedName>
        <fullName evidence="2">Uncharacterized protein</fullName>
    </submittedName>
</protein>
<feature type="compositionally biased region" description="Basic and acidic residues" evidence="1">
    <location>
        <begin position="132"/>
        <end position="156"/>
    </location>
</feature>
<dbReference type="AlphaFoldDB" id="S7XF55"/>
<dbReference type="Proteomes" id="UP000014978">
    <property type="component" value="Unassembled WGS sequence"/>
</dbReference>
<evidence type="ECO:0000256" key="1">
    <source>
        <dbReference type="SAM" id="MobiDB-lite"/>
    </source>
</evidence>
<feature type="non-terminal residue" evidence="2">
    <location>
        <position position="1"/>
    </location>
</feature>
<keyword evidence="3" id="KW-1185">Reference proteome</keyword>
<name>S7XF55_SPRLO</name>
<dbReference type="VEuPathDB" id="MicrosporidiaDB:SLOPH_790"/>
<gene>
    <name evidence="2" type="ORF">SLOPH_790</name>
</gene>
<dbReference type="EMBL" id="ATCN01001371">
    <property type="protein sequence ID" value="EPR77674.1"/>
    <property type="molecule type" value="Genomic_DNA"/>
</dbReference>
<sequence length="191" mass="22719">NNCNDGCNINISNDKDNAYKILHDINNNYSKLISDDNNMNNICNDILTYTNLDNLSKNDIYYLFHSNEYIRIEYFKCINSIELLYYFIKINQEIENKENIIEIEKEIKNKYYLFHCQTISHNNDNDNNDNSKSYKDIDNKDDNNNKEYNIDNNEEDKSNNKDDVIKSIIDIVINMLRSSIMVKRHLGIIYI</sequence>
<dbReference type="HOGENOM" id="CLU_1424743_0_0_1"/>
<feature type="non-terminal residue" evidence="2">
    <location>
        <position position="191"/>
    </location>
</feature>
<feature type="region of interest" description="Disordered" evidence="1">
    <location>
        <begin position="124"/>
        <end position="156"/>
    </location>
</feature>
<dbReference type="InParanoid" id="S7XF55"/>
<evidence type="ECO:0000313" key="3">
    <source>
        <dbReference type="Proteomes" id="UP000014978"/>
    </source>
</evidence>
<comment type="caution">
    <text evidence="2">The sequence shown here is derived from an EMBL/GenBank/DDBJ whole genome shotgun (WGS) entry which is preliminary data.</text>
</comment>
<evidence type="ECO:0000313" key="2">
    <source>
        <dbReference type="EMBL" id="EPR77674.1"/>
    </source>
</evidence>
<proteinExistence type="predicted"/>
<reference evidence="3" key="1">
    <citation type="journal article" date="2013" name="PLoS Genet.">
        <title>The genome of Spraguea lophii and the basis of host-microsporidian interactions.</title>
        <authorList>
            <person name="Campbell S.E."/>
            <person name="Williams T.A."/>
            <person name="Yousuf A."/>
            <person name="Soanes D.M."/>
            <person name="Paszkiewicz K.H."/>
            <person name="Williams B.A.P."/>
        </authorList>
    </citation>
    <scope>NUCLEOTIDE SEQUENCE [LARGE SCALE GENOMIC DNA]</scope>
    <source>
        <strain evidence="3">42_110</strain>
    </source>
</reference>
<accession>S7XF55</accession>
<organism evidence="2 3">
    <name type="scientific">Spraguea lophii (strain 42_110)</name>
    <name type="common">Microsporidian parasite</name>
    <dbReference type="NCBI Taxonomy" id="1358809"/>
    <lineage>
        <taxon>Eukaryota</taxon>
        <taxon>Fungi</taxon>
        <taxon>Fungi incertae sedis</taxon>
        <taxon>Microsporidia</taxon>
        <taxon>Spragueidae</taxon>
        <taxon>Spraguea</taxon>
    </lineage>
</organism>